<dbReference type="InterPro" id="IPR050563">
    <property type="entry name" value="4-hydroxybenzoyl-CoA_TE"/>
</dbReference>
<comment type="caution">
    <text evidence="1">The sequence shown here is derived from an EMBL/GenBank/DDBJ whole genome shotgun (WGS) entry which is preliminary data.</text>
</comment>
<sequence>MKDLLDGYPVITQIPVAWGEMDALNHVNNVVYFRYFETARLEYFSHIGMMEELARTQVGPVLSETSCRYKLPITYPDTLHVGSRVVEMQDDRIIMEYAIYSEKLGAISTIGTAKGVMFDFKKNRKAGVSESVKQHIIALQPELAEDLNAVQ</sequence>
<protein>
    <submittedName>
        <fullName evidence="1">Acyl-CoA thioesterase</fullName>
    </submittedName>
</protein>
<accession>A0A2T3NUC5</accession>
<dbReference type="CDD" id="cd00586">
    <property type="entry name" value="4HBT"/>
    <property type="match status" value="1"/>
</dbReference>
<dbReference type="SUPFAM" id="SSF54637">
    <property type="entry name" value="Thioesterase/thiol ester dehydrase-isomerase"/>
    <property type="match status" value="1"/>
</dbReference>
<evidence type="ECO:0000313" key="1">
    <source>
        <dbReference type="EMBL" id="PSW19896.1"/>
    </source>
</evidence>
<keyword evidence="2" id="KW-1185">Reference proteome</keyword>
<dbReference type="GO" id="GO:0047617">
    <property type="term" value="F:fatty acyl-CoA hydrolase activity"/>
    <property type="evidence" value="ECO:0007669"/>
    <property type="project" value="TreeGrafter"/>
</dbReference>
<dbReference type="OrthoDB" id="9799036at2"/>
<evidence type="ECO:0000313" key="2">
    <source>
        <dbReference type="Proteomes" id="UP000241771"/>
    </source>
</evidence>
<dbReference type="Proteomes" id="UP000241771">
    <property type="component" value="Unassembled WGS sequence"/>
</dbReference>
<dbReference type="Gene3D" id="3.10.129.10">
    <property type="entry name" value="Hotdog Thioesterase"/>
    <property type="match status" value="1"/>
</dbReference>
<dbReference type="AlphaFoldDB" id="A0A2T3NUC5"/>
<dbReference type="EMBL" id="PYMA01000005">
    <property type="protein sequence ID" value="PSW19896.1"/>
    <property type="molecule type" value="Genomic_DNA"/>
</dbReference>
<organism evidence="1 2">
    <name type="scientific">Photobacterium sanctipauli</name>
    <dbReference type="NCBI Taxonomy" id="1342794"/>
    <lineage>
        <taxon>Bacteria</taxon>
        <taxon>Pseudomonadati</taxon>
        <taxon>Pseudomonadota</taxon>
        <taxon>Gammaproteobacteria</taxon>
        <taxon>Vibrionales</taxon>
        <taxon>Vibrionaceae</taxon>
        <taxon>Photobacterium</taxon>
    </lineage>
</organism>
<dbReference type="RefSeq" id="WP_036826195.1">
    <property type="nucleotide sequence ID" value="NZ_JGVO01000722.1"/>
</dbReference>
<reference evidence="1 2" key="1">
    <citation type="submission" date="2018-01" db="EMBL/GenBank/DDBJ databases">
        <title>Whole genome sequencing of Histamine producing bacteria.</title>
        <authorList>
            <person name="Butler K."/>
        </authorList>
    </citation>
    <scope>NUCLEOTIDE SEQUENCE [LARGE SCALE GENOMIC DNA]</scope>
    <source>
        <strain evidence="1 2">DSM 100436</strain>
    </source>
</reference>
<gene>
    <name evidence="1" type="ORF">C9I98_10565</name>
</gene>
<dbReference type="InterPro" id="IPR029069">
    <property type="entry name" value="HotDog_dom_sf"/>
</dbReference>
<dbReference type="Pfam" id="PF13279">
    <property type="entry name" value="4HBT_2"/>
    <property type="match status" value="1"/>
</dbReference>
<name>A0A2T3NUC5_9GAMM</name>
<proteinExistence type="predicted"/>
<dbReference type="PANTHER" id="PTHR31793:SF40">
    <property type="entry name" value="ACYL-COA THIOESTER HYDROLASE, YBGC_YBAW FAMILY"/>
    <property type="match status" value="1"/>
</dbReference>
<dbReference type="PANTHER" id="PTHR31793">
    <property type="entry name" value="4-HYDROXYBENZOYL-COA THIOESTERASE FAMILY MEMBER"/>
    <property type="match status" value="1"/>
</dbReference>